<dbReference type="GO" id="GO:0005634">
    <property type="term" value="C:nucleus"/>
    <property type="evidence" value="ECO:0007669"/>
    <property type="project" value="TreeGrafter"/>
</dbReference>
<accession>A0A9P6ZHV5</accession>
<dbReference type="HAMAP" id="MF_00152">
    <property type="entry name" value="Nfo"/>
    <property type="match status" value="1"/>
</dbReference>
<feature type="domain" description="Xylose isomerase-like TIM barrel" evidence="10">
    <location>
        <begin position="88"/>
        <end position="358"/>
    </location>
</feature>
<dbReference type="SMART" id="SM00518">
    <property type="entry name" value="AP2Ec"/>
    <property type="match status" value="1"/>
</dbReference>
<dbReference type="PANTHER" id="PTHR21445:SF0">
    <property type="entry name" value="APURINIC-APYRIMIDINIC ENDONUCLEASE"/>
    <property type="match status" value="1"/>
</dbReference>
<reference evidence="11" key="1">
    <citation type="journal article" date="2020" name="New Phytol.">
        <title>Comparative genomics reveals dynamic genome evolution in host specialist ectomycorrhizal fungi.</title>
        <authorList>
            <person name="Lofgren L.A."/>
            <person name="Nguyen N.H."/>
            <person name="Vilgalys R."/>
            <person name="Ruytinx J."/>
            <person name="Liao H.L."/>
            <person name="Branco S."/>
            <person name="Kuo A."/>
            <person name="LaButti K."/>
            <person name="Lipzen A."/>
            <person name="Andreopoulos W."/>
            <person name="Pangilinan J."/>
            <person name="Riley R."/>
            <person name="Hundley H."/>
            <person name="Na H."/>
            <person name="Barry K."/>
            <person name="Grigoriev I.V."/>
            <person name="Stajich J.E."/>
            <person name="Kennedy P.G."/>
        </authorList>
    </citation>
    <scope>NUCLEOTIDE SEQUENCE</scope>
    <source>
        <strain evidence="11">DOB743</strain>
    </source>
</reference>
<evidence type="ECO:0000256" key="1">
    <source>
        <dbReference type="ARBA" id="ARBA00001947"/>
    </source>
</evidence>
<protein>
    <recommendedName>
        <fullName evidence="3">Apurinic-apyrimidinic endonuclease 1</fullName>
    </recommendedName>
</protein>
<keyword evidence="8" id="KW-0234">DNA repair</keyword>
<dbReference type="PROSITE" id="PS00730">
    <property type="entry name" value="AP_NUCLEASE_F2_2"/>
    <property type="match status" value="1"/>
</dbReference>
<evidence type="ECO:0000256" key="3">
    <source>
        <dbReference type="ARBA" id="ARBA00021759"/>
    </source>
</evidence>
<comment type="similarity">
    <text evidence="2">Belongs to the AP endonuclease 2 family.</text>
</comment>
<dbReference type="PROSITE" id="PS51432">
    <property type="entry name" value="AP_NUCLEASE_F2_4"/>
    <property type="match status" value="1"/>
</dbReference>
<comment type="caution">
    <text evidence="11">The sequence shown here is derived from an EMBL/GenBank/DDBJ whole genome shotgun (WGS) entry which is preliminary data.</text>
</comment>
<evidence type="ECO:0000256" key="6">
    <source>
        <dbReference type="ARBA" id="ARBA00022801"/>
    </source>
</evidence>
<feature type="region of interest" description="Disordered" evidence="9">
    <location>
        <begin position="397"/>
        <end position="417"/>
    </location>
</feature>
<evidence type="ECO:0000259" key="10">
    <source>
        <dbReference type="Pfam" id="PF01261"/>
    </source>
</evidence>
<proteinExistence type="inferred from homology"/>
<organism evidence="11 12">
    <name type="scientific">Suillus placidus</name>
    <dbReference type="NCBI Taxonomy" id="48579"/>
    <lineage>
        <taxon>Eukaryota</taxon>
        <taxon>Fungi</taxon>
        <taxon>Dikarya</taxon>
        <taxon>Basidiomycota</taxon>
        <taxon>Agaricomycotina</taxon>
        <taxon>Agaricomycetes</taxon>
        <taxon>Agaricomycetidae</taxon>
        <taxon>Boletales</taxon>
        <taxon>Suillineae</taxon>
        <taxon>Suillaceae</taxon>
        <taxon>Suillus</taxon>
    </lineage>
</organism>
<keyword evidence="7" id="KW-0862">Zinc</keyword>
<keyword evidence="12" id="KW-1185">Reference proteome</keyword>
<sequence>MVQTRRSTGASAPITLTSSDSHPESSKRRKAASADELETGTSTKKPARKKRKKTELSTDSEAFPVRVSNPWKIGAHVSAAGGVENAVRNAAMVGANAFALFVKSQRKWDSPPLSVENVDAFKRRMQEFGYSPKHVLPHGSYLVNLGNPDEEKRQKSFNCFLDDLQRCEQLGLELYNFHPGSTVGQATKEESIALIAECINNAHKATKYITIVIENMAGSGNIIGSRFSELKGIIDHVEDKTRVGVCLDTCHAFAAVRAPFSALQPFYCVFRDMTSQRKMDGISTFDAEVGLSYLKGLHLNDSKTALGSKKDRHENIGLGTLGISTFRHIVSDPRTQDIPLILETPTFEATEIWTKEISALNCLSNLVDNSDVPETEHSLVNEITSLVRSHVVNKTKKVSKTRARKQDAMEDHDSDCA</sequence>
<dbReference type="GO" id="GO:0008270">
    <property type="term" value="F:zinc ion binding"/>
    <property type="evidence" value="ECO:0007669"/>
    <property type="project" value="InterPro"/>
</dbReference>
<keyword evidence="11" id="KW-0413">Isomerase</keyword>
<gene>
    <name evidence="11" type="ORF">EV702DRAFT_981285</name>
</gene>
<dbReference type="PROSITE" id="PS00731">
    <property type="entry name" value="AP_NUCLEASE_F2_3"/>
    <property type="match status" value="1"/>
</dbReference>
<evidence type="ECO:0000256" key="4">
    <source>
        <dbReference type="ARBA" id="ARBA00022723"/>
    </source>
</evidence>
<evidence type="ECO:0000256" key="9">
    <source>
        <dbReference type="SAM" id="MobiDB-lite"/>
    </source>
</evidence>
<evidence type="ECO:0000256" key="8">
    <source>
        <dbReference type="ARBA" id="ARBA00023204"/>
    </source>
</evidence>
<dbReference type="InterPro" id="IPR013022">
    <property type="entry name" value="Xyl_isomerase-like_TIM-brl"/>
</dbReference>
<dbReference type="GO" id="GO:0003677">
    <property type="term" value="F:DNA binding"/>
    <property type="evidence" value="ECO:0007669"/>
    <property type="project" value="InterPro"/>
</dbReference>
<dbReference type="FunFam" id="3.20.20.150:FF:000001">
    <property type="entry name" value="Probable endonuclease 4"/>
    <property type="match status" value="1"/>
</dbReference>
<dbReference type="GO" id="GO:0003906">
    <property type="term" value="F:DNA-(apurinic or apyrimidinic site) endonuclease activity"/>
    <property type="evidence" value="ECO:0007669"/>
    <property type="project" value="TreeGrafter"/>
</dbReference>
<keyword evidence="6" id="KW-0378">Hydrolase</keyword>
<name>A0A9P6ZHV5_9AGAM</name>
<dbReference type="OrthoDB" id="7663182at2759"/>
<dbReference type="NCBIfam" id="TIGR00587">
    <property type="entry name" value="nfo"/>
    <property type="match status" value="1"/>
</dbReference>
<feature type="region of interest" description="Disordered" evidence="9">
    <location>
        <begin position="1"/>
        <end position="61"/>
    </location>
</feature>
<dbReference type="GO" id="GO:0008081">
    <property type="term" value="F:phosphoric diester hydrolase activity"/>
    <property type="evidence" value="ECO:0007669"/>
    <property type="project" value="TreeGrafter"/>
</dbReference>
<dbReference type="InterPro" id="IPR036237">
    <property type="entry name" value="Xyl_isomerase-like_sf"/>
</dbReference>
<dbReference type="Pfam" id="PF01261">
    <property type="entry name" value="AP_endonuc_2"/>
    <property type="match status" value="1"/>
</dbReference>
<evidence type="ECO:0000256" key="2">
    <source>
        <dbReference type="ARBA" id="ARBA00005340"/>
    </source>
</evidence>
<feature type="compositionally biased region" description="Polar residues" evidence="9">
    <location>
        <begin position="1"/>
        <end position="20"/>
    </location>
</feature>
<evidence type="ECO:0000313" key="12">
    <source>
        <dbReference type="Proteomes" id="UP000714275"/>
    </source>
</evidence>
<evidence type="ECO:0000313" key="11">
    <source>
        <dbReference type="EMBL" id="KAG1765847.1"/>
    </source>
</evidence>
<dbReference type="AlphaFoldDB" id="A0A9P6ZHV5"/>
<dbReference type="CDD" id="cd00019">
    <property type="entry name" value="AP2Ec"/>
    <property type="match status" value="1"/>
</dbReference>
<dbReference type="Proteomes" id="UP000714275">
    <property type="component" value="Unassembled WGS sequence"/>
</dbReference>
<dbReference type="PANTHER" id="PTHR21445">
    <property type="entry name" value="ENDONUCLEASE IV ENDODEOXYRIBONUCLEASE IV"/>
    <property type="match status" value="1"/>
</dbReference>
<dbReference type="Gene3D" id="3.20.20.150">
    <property type="entry name" value="Divalent-metal-dependent TIM barrel enzymes"/>
    <property type="match status" value="1"/>
</dbReference>
<feature type="compositionally biased region" description="Basic and acidic residues" evidence="9">
    <location>
        <begin position="404"/>
        <end position="417"/>
    </location>
</feature>
<dbReference type="NCBIfam" id="NF002199">
    <property type="entry name" value="PRK01060.1-4"/>
    <property type="match status" value="1"/>
</dbReference>
<keyword evidence="5" id="KW-0227">DNA damage</keyword>
<comment type="cofactor">
    <cofactor evidence="1">
        <name>Zn(2+)</name>
        <dbReference type="ChEBI" id="CHEBI:29105"/>
    </cofactor>
</comment>
<keyword evidence="4" id="KW-0479">Metal-binding</keyword>
<dbReference type="InterPro" id="IPR001719">
    <property type="entry name" value="AP_endonuc_2"/>
</dbReference>
<dbReference type="InterPro" id="IPR018246">
    <property type="entry name" value="AP_endonuc_F2_Zn_BS"/>
</dbReference>
<dbReference type="GO" id="GO:0016853">
    <property type="term" value="F:isomerase activity"/>
    <property type="evidence" value="ECO:0007669"/>
    <property type="project" value="UniProtKB-KW"/>
</dbReference>
<dbReference type="SUPFAM" id="SSF51658">
    <property type="entry name" value="Xylose isomerase-like"/>
    <property type="match status" value="1"/>
</dbReference>
<dbReference type="GO" id="GO:0005739">
    <property type="term" value="C:mitochondrion"/>
    <property type="evidence" value="ECO:0007669"/>
    <property type="project" value="TreeGrafter"/>
</dbReference>
<evidence type="ECO:0000256" key="7">
    <source>
        <dbReference type="ARBA" id="ARBA00022833"/>
    </source>
</evidence>
<dbReference type="EMBL" id="JABBWD010000103">
    <property type="protein sequence ID" value="KAG1765847.1"/>
    <property type="molecule type" value="Genomic_DNA"/>
</dbReference>
<dbReference type="GO" id="GO:0006284">
    <property type="term" value="P:base-excision repair"/>
    <property type="evidence" value="ECO:0007669"/>
    <property type="project" value="TreeGrafter"/>
</dbReference>
<evidence type="ECO:0000256" key="5">
    <source>
        <dbReference type="ARBA" id="ARBA00022763"/>
    </source>
</evidence>